<dbReference type="AlphaFoldDB" id="A0A285B8C2"/>
<reference evidence="2" key="1">
    <citation type="submission" date="2017-08" db="EMBL/GenBank/DDBJ databases">
        <authorList>
            <person name="Brisse S."/>
        </authorList>
    </citation>
    <scope>NUCLEOTIDE SEQUENCE [LARGE SCALE GENOMIC DNA]</scope>
    <source>
        <strain evidence="2">06D021</strain>
    </source>
</reference>
<name>A0A285B8C2_9ENTR</name>
<evidence type="ECO:0000313" key="1">
    <source>
        <dbReference type="EMBL" id="SNU37172.1"/>
    </source>
</evidence>
<protein>
    <submittedName>
        <fullName evidence="1">HsdR</fullName>
    </submittedName>
</protein>
<accession>A0A285B8C2</accession>
<gene>
    <name evidence="1" type="ORF">KOSB73_320010</name>
</gene>
<dbReference type="EMBL" id="FZTC01000026">
    <property type="protein sequence ID" value="SNU37172.1"/>
    <property type="molecule type" value="Genomic_DNA"/>
</dbReference>
<sequence length="369" mass="41862">MTQENRMKIAKPLLKSPSGEVTALIENGMDFLDKAREEFEAEKYKHSVVSFWTAVEILLKVPLASEHWTLVCSGKRISRQNYLAGNFQSVTFDESCARLKEILESPLPKETEALFNTIRSHRNRVVHFFHAAFSDTDVNNILAEQARAWFALNRLMREDWQQHFEAPLGWKLAFNETRLLRGNEFYAEARLKHIHPELEKIRAEGTEFYPCPICKKPACVEKATAVGKHGPVVCVESCKVCFHTTRYVRYICECDTAQILPVEEGDGETFTCPTCNVEFIRYDLLDEEYFRSVDEMADAIDQTECASCDGHETVCVFGEGLLCTRCLEVQPDIISCSCCGKELDELGITNGISLCLDCNEAMVESYGDS</sequence>
<organism evidence="1 2">
    <name type="scientific">Klebsiella grimontii</name>
    <dbReference type="NCBI Taxonomy" id="2058152"/>
    <lineage>
        <taxon>Bacteria</taxon>
        <taxon>Pseudomonadati</taxon>
        <taxon>Pseudomonadota</taxon>
        <taxon>Gammaproteobacteria</taxon>
        <taxon>Enterobacterales</taxon>
        <taxon>Enterobacteriaceae</taxon>
        <taxon>Klebsiella/Raoultella group</taxon>
        <taxon>Klebsiella</taxon>
    </lineage>
</organism>
<dbReference type="Proteomes" id="UP000220639">
    <property type="component" value="Unassembled WGS sequence"/>
</dbReference>
<proteinExistence type="predicted"/>
<evidence type="ECO:0000313" key="2">
    <source>
        <dbReference type="Proteomes" id="UP000220639"/>
    </source>
</evidence>